<feature type="chain" id="PRO_5033536796" description="endo-polygalacturonase" evidence="12">
    <location>
        <begin position="20"/>
        <end position="485"/>
    </location>
</feature>
<dbReference type="EMBL" id="VJMJ01000224">
    <property type="protein sequence ID" value="KAF0726144.1"/>
    <property type="molecule type" value="Genomic_DNA"/>
</dbReference>
<dbReference type="Gene3D" id="2.160.20.10">
    <property type="entry name" value="Single-stranded right-handed beta-helix, Pectin lyase-like"/>
    <property type="match status" value="1"/>
</dbReference>
<accession>A0A6G0W340</accession>
<dbReference type="EMBL" id="VJMJ01000224">
    <property type="protein sequence ID" value="KAF0726143.1"/>
    <property type="molecule type" value="Genomic_DNA"/>
</dbReference>
<dbReference type="EMBL" id="VJMJ01000440">
    <property type="protein sequence ID" value="KAF0721354.1"/>
    <property type="molecule type" value="Genomic_DNA"/>
</dbReference>
<evidence type="ECO:0000256" key="5">
    <source>
        <dbReference type="ARBA" id="ARBA00022801"/>
    </source>
</evidence>
<evidence type="ECO:0000259" key="13">
    <source>
        <dbReference type="PROSITE" id="PS51164"/>
    </source>
</evidence>
<dbReference type="GO" id="GO:0071555">
    <property type="term" value="P:cell wall organization"/>
    <property type="evidence" value="ECO:0007669"/>
    <property type="project" value="UniProtKB-KW"/>
</dbReference>
<gene>
    <name evidence="15" type="ORF">Ae201684_015546</name>
    <name evidence="16" type="ORF">Ae201684_015547</name>
    <name evidence="14" type="ORF">Ae201684_019169</name>
</gene>
<comment type="caution">
    <text evidence="14">The sequence shown here is derived from an EMBL/GenBank/DDBJ whole genome shotgun (WGS) entry which is preliminary data.</text>
</comment>
<evidence type="ECO:0000313" key="15">
    <source>
        <dbReference type="EMBL" id="KAF0726143.1"/>
    </source>
</evidence>
<dbReference type="EC" id="3.2.1.15" evidence="2"/>
<dbReference type="VEuPathDB" id="FungiDB:AeMF1_018620"/>
<evidence type="ECO:0000256" key="11">
    <source>
        <dbReference type="SAM" id="MobiDB-lite"/>
    </source>
</evidence>
<evidence type="ECO:0000256" key="6">
    <source>
        <dbReference type="ARBA" id="ARBA00023157"/>
    </source>
</evidence>
<evidence type="ECO:0000313" key="17">
    <source>
        <dbReference type="Proteomes" id="UP000481153"/>
    </source>
</evidence>
<dbReference type="PROSITE" id="PS00562">
    <property type="entry name" value="CBM1_1"/>
    <property type="match status" value="1"/>
</dbReference>
<dbReference type="GO" id="GO:0045490">
    <property type="term" value="P:pectin catabolic process"/>
    <property type="evidence" value="ECO:0007669"/>
    <property type="project" value="TreeGrafter"/>
</dbReference>
<dbReference type="InterPro" id="IPR035971">
    <property type="entry name" value="CBD_sf"/>
</dbReference>
<keyword evidence="3 12" id="KW-0732">Signal</keyword>
<evidence type="ECO:0000256" key="8">
    <source>
        <dbReference type="ARBA" id="ARBA00023316"/>
    </source>
</evidence>
<name>A0A6G0W340_9STRA</name>
<comment type="catalytic activity">
    <reaction evidence="9">
        <text>(1,4-alpha-D-galacturonosyl)n+m + H2O = (1,4-alpha-D-galacturonosyl)n + (1,4-alpha-D-galacturonosyl)m.</text>
        <dbReference type="EC" id="3.2.1.15"/>
    </reaction>
</comment>
<dbReference type="PANTHER" id="PTHR31884">
    <property type="entry name" value="POLYGALACTURONASE"/>
    <property type="match status" value="1"/>
</dbReference>
<dbReference type="PANTHER" id="PTHR31884:SF1">
    <property type="entry name" value="POLYGALACTURONASE"/>
    <property type="match status" value="1"/>
</dbReference>
<dbReference type="InterPro" id="IPR011050">
    <property type="entry name" value="Pectin_lyase_fold/virulence"/>
</dbReference>
<evidence type="ECO:0000256" key="10">
    <source>
        <dbReference type="RuleBase" id="RU361169"/>
    </source>
</evidence>
<dbReference type="Pfam" id="PF00734">
    <property type="entry name" value="CBM_1"/>
    <property type="match status" value="1"/>
</dbReference>
<evidence type="ECO:0000256" key="12">
    <source>
        <dbReference type="SAM" id="SignalP"/>
    </source>
</evidence>
<keyword evidence="4" id="KW-0677">Repeat</keyword>
<dbReference type="AlphaFoldDB" id="A0A6G0W340"/>
<feature type="compositionally biased region" description="Low complexity" evidence="11">
    <location>
        <begin position="98"/>
        <end position="154"/>
    </location>
</feature>
<dbReference type="GO" id="GO:0030248">
    <property type="term" value="F:cellulose binding"/>
    <property type="evidence" value="ECO:0007669"/>
    <property type="project" value="InterPro"/>
</dbReference>
<protein>
    <recommendedName>
        <fullName evidence="2">endo-polygalacturonase</fullName>
        <ecNumber evidence="2">3.2.1.15</ecNumber>
    </recommendedName>
</protein>
<dbReference type="Pfam" id="PF00295">
    <property type="entry name" value="Glyco_hydro_28"/>
    <property type="match status" value="1"/>
</dbReference>
<organism evidence="14 17">
    <name type="scientific">Aphanomyces euteiches</name>
    <dbReference type="NCBI Taxonomy" id="100861"/>
    <lineage>
        <taxon>Eukaryota</taxon>
        <taxon>Sar</taxon>
        <taxon>Stramenopiles</taxon>
        <taxon>Oomycota</taxon>
        <taxon>Saprolegniomycetes</taxon>
        <taxon>Saprolegniales</taxon>
        <taxon>Verrucalvaceae</taxon>
        <taxon>Aphanomyces</taxon>
    </lineage>
</organism>
<evidence type="ECO:0000313" key="14">
    <source>
        <dbReference type="EMBL" id="KAF0721354.1"/>
    </source>
</evidence>
<sequence>MKIAAAIAFAASSVAGAVAQSPIGAFGQCGGDVYVGSTSCIQGYECHFYSEYYSQCLPVAASDSSANLVKASGIESTSAKRTTTSAPATKTTTKKPKTTSAVPTTTKKPKPSTATPTAAPTEDPTAPTDVPTTETPTEVPTKKPTPSSSAPTPAGCTLTGTYVSGTDVSSCSSVVISSLQVPAGVTLDLTKLKDGATVTFTGTTTFGTKLWEGPLILLTGTNLKVTGPGTLNGQGEWYWPQGQSVTRPVFFRLTHVEKSTLSGFTLKNSPFRTFSVLNSVNTVITGLTLDSKAGNGQAKNTDGFDLSRNNGVSITNNTVYNQDDCLAMQSSVNTLFAYNSCTGGHGVSIGSIGGAAVDSSDTVNGLTVTNNKIIDNTNGLRIKTIIDLKGLVTNVKYIDNTLTNVKNAIVMHSDYSKAKGGYVGTPTSQVTISDITISGLTGTATNLYDVVANPSVVSNWNWSGINVQATSKGSCKGQPSGVTCA</sequence>
<evidence type="ECO:0000256" key="9">
    <source>
        <dbReference type="ARBA" id="ARBA00034074"/>
    </source>
</evidence>
<feature type="region of interest" description="Disordered" evidence="11">
    <location>
        <begin position="72"/>
        <end position="154"/>
    </location>
</feature>
<dbReference type="SMART" id="SM00710">
    <property type="entry name" value="PbH1"/>
    <property type="match status" value="7"/>
</dbReference>
<feature type="compositionally biased region" description="Low complexity" evidence="11">
    <location>
        <begin position="76"/>
        <end position="91"/>
    </location>
</feature>
<evidence type="ECO:0000256" key="4">
    <source>
        <dbReference type="ARBA" id="ARBA00022737"/>
    </source>
</evidence>
<evidence type="ECO:0000256" key="2">
    <source>
        <dbReference type="ARBA" id="ARBA00012736"/>
    </source>
</evidence>
<dbReference type="GO" id="GO:0005576">
    <property type="term" value="C:extracellular region"/>
    <property type="evidence" value="ECO:0007669"/>
    <property type="project" value="InterPro"/>
</dbReference>
<dbReference type="GO" id="GO:0004650">
    <property type="term" value="F:polygalacturonase activity"/>
    <property type="evidence" value="ECO:0007669"/>
    <property type="project" value="UniProtKB-EC"/>
</dbReference>
<proteinExistence type="inferred from homology"/>
<evidence type="ECO:0000313" key="16">
    <source>
        <dbReference type="EMBL" id="KAF0726144.1"/>
    </source>
</evidence>
<dbReference type="SUPFAM" id="SSF57180">
    <property type="entry name" value="Cellulose-binding domain"/>
    <property type="match status" value="1"/>
</dbReference>
<dbReference type="InterPro" id="IPR006626">
    <property type="entry name" value="PbH1"/>
</dbReference>
<keyword evidence="6" id="KW-1015">Disulfide bond</keyword>
<keyword evidence="7 10" id="KW-0326">Glycosidase</keyword>
<evidence type="ECO:0000256" key="7">
    <source>
        <dbReference type="ARBA" id="ARBA00023295"/>
    </source>
</evidence>
<comment type="similarity">
    <text evidence="1 10">Belongs to the glycosyl hydrolase 28 family.</text>
</comment>
<keyword evidence="8" id="KW-0961">Cell wall biogenesis/degradation</keyword>
<evidence type="ECO:0000256" key="1">
    <source>
        <dbReference type="ARBA" id="ARBA00008834"/>
    </source>
</evidence>
<evidence type="ECO:0000256" key="3">
    <source>
        <dbReference type="ARBA" id="ARBA00022729"/>
    </source>
</evidence>
<dbReference type="InterPro" id="IPR012334">
    <property type="entry name" value="Pectin_lyas_fold"/>
</dbReference>
<dbReference type="InterPro" id="IPR000743">
    <property type="entry name" value="Glyco_hydro_28"/>
</dbReference>
<dbReference type="InterPro" id="IPR050434">
    <property type="entry name" value="Glycosyl_hydrlase_28"/>
</dbReference>
<dbReference type="InterPro" id="IPR000254">
    <property type="entry name" value="CBD"/>
</dbReference>
<dbReference type="VEuPathDB" id="FungiDB:AeMF1_006993"/>
<keyword evidence="17" id="KW-1185">Reference proteome</keyword>
<dbReference type="PROSITE" id="PS51164">
    <property type="entry name" value="CBM1_2"/>
    <property type="match status" value="1"/>
</dbReference>
<dbReference type="SMART" id="SM00236">
    <property type="entry name" value="fCBD"/>
    <property type="match status" value="1"/>
</dbReference>
<keyword evidence="5 10" id="KW-0378">Hydrolase</keyword>
<reference evidence="14 17" key="1">
    <citation type="submission" date="2019-07" db="EMBL/GenBank/DDBJ databases">
        <title>Genomics analysis of Aphanomyces spp. identifies a new class of oomycete effector associated with host adaptation.</title>
        <authorList>
            <person name="Gaulin E."/>
        </authorList>
    </citation>
    <scope>NUCLEOTIDE SEQUENCE [LARGE SCALE GENOMIC DNA]</scope>
    <source>
        <strain evidence="14 17">ATCC 201684</strain>
    </source>
</reference>
<feature type="domain" description="CBM1" evidence="13">
    <location>
        <begin position="21"/>
        <end position="57"/>
    </location>
</feature>
<dbReference type="Proteomes" id="UP000481153">
    <property type="component" value="Unassembled WGS sequence"/>
</dbReference>
<dbReference type="FunFam" id="2.160.20.10:FF:000002">
    <property type="entry name" value="Endopolygalacturonase D"/>
    <property type="match status" value="1"/>
</dbReference>
<dbReference type="SUPFAM" id="SSF51126">
    <property type="entry name" value="Pectin lyase-like"/>
    <property type="match status" value="1"/>
</dbReference>
<feature type="signal peptide" evidence="12">
    <location>
        <begin position="1"/>
        <end position="19"/>
    </location>
</feature>